<name>A0A368KTY4_9BACT</name>
<evidence type="ECO:0008006" key="3">
    <source>
        <dbReference type="Google" id="ProtNLM"/>
    </source>
</evidence>
<protein>
    <recommendedName>
        <fullName evidence="3">Carboxypeptidase regulatory-like domain-containing protein</fullName>
    </recommendedName>
</protein>
<dbReference type="RefSeq" id="WP_114366944.1">
    <property type="nucleotide sequence ID" value="NZ_QPEX01000010.1"/>
</dbReference>
<dbReference type="Proteomes" id="UP000253562">
    <property type="component" value="Unassembled WGS sequence"/>
</dbReference>
<dbReference type="AlphaFoldDB" id="A0A368KTY4"/>
<proteinExistence type="predicted"/>
<accession>A0A368KTY4</accession>
<sequence>MPAYSPTAAVVTLRSYTVGWTLPSLLFALLLTVGCSHSGPSYNLSPASGSVTLDGKPVTNALVVFHSDSSPVASGKTDSSGKFVLETGKHGPGVTKGDFLVQIMSTEETTDSAGKSVTIPHVYSENGLEVVKIGEGGDNTFTFELKSRPGKKDYLSNNPLAEP</sequence>
<gene>
    <name evidence="1" type="ORF">DTL42_01555</name>
</gene>
<dbReference type="EMBL" id="QPEX01000010">
    <property type="protein sequence ID" value="RCS53880.1"/>
    <property type="molecule type" value="Genomic_DNA"/>
</dbReference>
<evidence type="ECO:0000313" key="2">
    <source>
        <dbReference type="Proteomes" id="UP000253562"/>
    </source>
</evidence>
<comment type="caution">
    <text evidence="1">The sequence shown here is derived from an EMBL/GenBank/DDBJ whole genome shotgun (WGS) entry which is preliminary data.</text>
</comment>
<dbReference type="OrthoDB" id="290716at2"/>
<reference evidence="1 2" key="1">
    <citation type="submission" date="2018-07" db="EMBL/GenBank/DDBJ databases">
        <title>Comparative genomes isolates from brazilian mangrove.</title>
        <authorList>
            <person name="De Araujo J.E."/>
            <person name="Taketani R.G."/>
            <person name="Silva M.C.P."/>
            <person name="Lourenco M.V."/>
            <person name="Oliveira V.M."/>
            <person name="Andreote F.D."/>
        </authorList>
    </citation>
    <scope>NUCLEOTIDE SEQUENCE [LARGE SCALE GENOMIC DNA]</scope>
    <source>
        <strain evidence="1 2">HEX PRIS-MGV</strain>
    </source>
</reference>
<organism evidence="1 2">
    <name type="scientific">Bremerella cremea</name>
    <dbReference type="NCBI Taxonomy" id="1031537"/>
    <lineage>
        <taxon>Bacteria</taxon>
        <taxon>Pseudomonadati</taxon>
        <taxon>Planctomycetota</taxon>
        <taxon>Planctomycetia</taxon>
        <taxon>Pirellulales</taxon>
        <taxon>Pirellulaceae</taxon>
        <taxon>Bremerella</taxon>
    </lineage>
</organism>
<evidence type="ECO:0000313" key="1">
    <source>
        <dbReference type="EMBL" id="RCS53880.1"/>
    </source>
</evidence>